<evidence type="ECO:0000256" key="2">
    <source>
        <dbReference type="ARBA" id="ARBA00001947"/>
    </source>
</evidence>
<feature type="compositionally biased region" description="Low complexity" evidence="17">
    <location>
        <begin position="1138"/>
        <end position="1156"/>
    </location>
</feature>
<dbReference type="STRING" id="1705.CA21670_09580"/>
<gene>
    <name evidence="19" type="ORF">AYJ05_02210</name>
</gene>
<dbReference type="SUPFAM" id="SSF50249">
    <property type="entry name" value="Nucleic acid-binding proteins"/>
    <property type="match status" value="1"/>
</dbReference>
<keyword evidence="13" id="KW-0694">RNA-binding</keyword>
<feature type="region of interest" description="Disordered" evidence="17">
    <location>
        <begin position="392"/>
        <end position="415"/>
    </location>
</feature>
<evidence type="ECO:0000256" key="11">
    <source>
        <dbReference type="ARBA" id="ARBA00022833"/>
    </source>
</evidence>
<feature type="compositionally biased region" description="Basic and acidic residues" evidence="17">
    <location>
        <begin position="862"/>
        <end position="876"/>
    </location>
</feature>
<feature type="compositionally biased region" description="Basic residues" evidence="17">
    <location>
        <begin position="915"/>
        <end position="926"/>
    </location>
</feature>
<dbReference type="Gene3D" id="2.40.50.140">
    <property type="entry name" value="Nucleic acid-binding proteins"/>
    <property type="match status" value="1"/>
</dbReference>
<feature type="compositionally biased region" description="Basic residues" evidence="17">
    <location>
        <begin position="165"/>
        <end position="176"/>
    </location>
</feature>
<feature type="compositionally biased region" description="Basic and acidic residues" evidence="17">
    <location>
        <begin position="1114"/>
        <end position="1124"/>
    </location>
</feature>
<name>A0A177IUK2_9CORY</name>
<dbReference type="EC" id="3.1.26.12" evidence="15"/>
<evidence type="ECO:0000256" key="7">
    <source>
        <dbReference type="ARBA" id="ARBA00022664"/>
    </source>
</evidence>
<proteinExistence type="inferred from homology"/>
<dbReference type="GO" id="GO:0006397">
    <property type="term" value="P:mRNA processing"/>
    <property type="evidence" value="ECO:0007669"/>
    <property type="project" value="UniProtKB-KW"/>
</dbReference>
<dbReference type="PROSITE" id="PS50126">
    <property type="entry name" value="S1"/>
    <property type="match status" value="1"/>
</dbReference>
<evidence type="ECO:0000256" key="17">
    <source>
        <dbReference type="SAM" id="MobiDB-lite"/>
    </source>
</evidence>
<evidence type="ECO:0000313" key="20">
    <source>
        <dbReference type="Proteomes" id="UP000076947"/>
    </source>
</evidence>
<dbReference type="InterPro" id="IPR003029">
    <property type="entry name" value="S1_domain"/>
</dbReference>
<keyword evidence="20" id="KW-1185">Reference proteome</keyword>
<comment type="subcellular location">
    <subcellularLocation>
        <location evidence="3">Cytoplasm</location>
    </subcellularLocation>
</comment>
<feature type="compositionally biased region" description="Acidic residues" evidence="17">
    <location>
        <begin position="334"/>
        <end position="347"/>
    </location>
</feature>
<keyword evidence="7" id="KW-0507">mRNA processing</keyword>
<feature type="region of interest" description="Disordered" evidence="17">
    <location>
        <begin position="75"/>
        <end position="220"/>
    </location>
</feature>
<dbReference type="CDD" id="cd04453">
    <property type="entry name" value="S1_RNase_E"/>
    <property type="match status" value="1"/>
</dbReference>
<organism evidence="19 20">
    <name type="scientific">Corynebacterium stationis</name>
    <dbReference type="NCBI Taxonomy" id="1705"/>
    <lineage>
        <taxon>Bacteria</taxon>
        <taxon>Bacillati</taxon>
        <taxon>Actinomycetota</taxon>
        <taxon>Actinomycetes</taxon>
        <taxon>Mycobacteriales</taxon>
        <taxon>Corynebacteriaceae</taxon>
        <taxon>Corynebacterium</taxon>
    </lineage>
</organism>
<feature type="region of interest" description="Disordered" evidence="17">
    <location>
        <begin position="860"/>
        <end position="983"/>
    </location>
</feature>
<feature type="compositionally biased region" description="Low complexity" evidence="17">
    <location>
        <begin position="137"/>
        <end position="164"/>
    </location>
</feature>
<feature type="region of interest" description="Disordered" evidence="17">
    <location>
        <begin position="1019"/>
        <end position="1251"/>
    </location>
</feature>
<comment type="cofactor">
    <cofactor evidence="1">
        <name>Mg(2+)</name>
        <dbReference type="ChEBI" id="CHEBI:18420"/>
    </cofactor>
</comment>
<feature type="compositionally biased region" description="Basic and acidic residues" evidence="17">
    <location>
        <begin position="365"/>
        <end position="376"/>
    </location>
</feature>
<sequence>MATADEKLNEQLAGAAALAGQIDRQQLAEKTRVYTLAKQLGISSKVLLEQLATIGISKKAQSALSTAEVTQLLDSLQRAQPEAPSKEPAPKKAAKKSAKTTKKAIKATKKTASKATKKATKKSTPAPEEPVAEDLATEASAAEAVAVEEPAPQAQEQAEEPATTTRKRSRTRRVVKRAAAPEPTASDAAQPSSQDAEPSEAENAADSAEEGSGDSDKLRYRVQKNVENEIHQIEGKVESELAAVALEALSETHSDDEAEGIENDENTDNTDDVVADAPVEESAVEQSATAAQDTEAAAKEDDVLAAYAPIFMPPQPVKASETTTRAAASKDVEDFADDADGHEEESSDATSTRRRRGRRGTSRGRGKEVVVEPEAEKSNDVEIIDEPRGIKGSTRIESQRRRRAEMRSKDRENRHVVTQAEFLARREAVERTMVVRERERHDGHGNITQVGVLEDGMLVEHFVTDETNTSIIGNIYLGRVQNVLPSMEAAFIDIGTGRNGVLYAGEVNWRQAGLGGRARKIEQAMKSGDQVLVQVAKDPVGHKGPRLTTQISLPGRFLVYVPGGRNAGISRKLPAPERKRLREILDKVVPEQGGAIIRTAAENVAEEAIAADVNRLHDTWNEIQEAAEKEKASKGSEPVALYEEPQMLVKVVRDLFNEDFDRLIVDGARPYDVVSSYVNRLAPELADRVSRYDRADNAGIDAFETYRIDEQLQKALSRKVWLPSGGTLVIDRTEAMTVVDVNTGKFTGTGGNLEETVTKNNLEAAEEVVRQMRLRDLGGMIVVDFIDMVLPENQELVLRRLKEALGRDRTRHQVSEVTSLGLVQMTRKRLGSGLLETFSTECEACQGRGLILHEDPVEEGPIEAHDPRHDHHGESRRGHKKHRDKHELAGEQDQSEDASDDSKQEPADHGQRGGHTSRKQSRRGASRRGASQRGPASRGTTKGAASRGDDSNLDELIAGIVVDSSAAKDKSEKSDNRGGSVTDIESIAYAASERAKALDDVGEFSSYVAEEAGQKTYAEALKEFEESPRRKRKTRGNSRSDYPPRPEDFQAPQVAEKPQDSARDDEQPASGMEIKKDSKRRRVRASNRKPASASQPTEVGASEAAEKQSSQQRESSRGEKKRAQVEAVTRGRRRAVRRASQSRNVAKDASAAKASARVQDGASQSAEPQIQRKRTDDGMEVTTVRRGRKRSVRRVAVRAGSEGQNTQPSASQQSVAQEPKAQTRKAPKAEETRGQKSRGRTRRRVARRTIS</sequence>
<evidence type="ECO:0000256" key="4">
    <source>
        <dbReference type="ARBA" id="ARBA00005522"/>
    </source>
</evidence>
<reference evidence="20" key="1">
    <citation type="submission" date="2016-02" db="EMBL/GenBank/DDBJ databases">
        <authorList>
            <person name="Kaur G."/>
            <person name="Nair G.R."/>
            <person name="Mayilraj S."/>
        </authorList>
    </citation>
    <scope>NUCLEOTIDE SEQUENCE [LARGE SCALE GENOMIC DNA]</scope>
    <source>
        <strain evidence="20">GA-15</strain>
    </source>
</reference>
<feature type="compositionally biased region" description="Low complexity" evidence="17">
    <location>
        <begin position="285"/>
        <end position="295"/>
    </location>
</feature>
<evidence type="ECO:0000256" key="9">
    <source>
        <dbReference type="ARBA" id="ARBA00022723"/>
    </source>
</evidence>
<dbReference type="NCBIfam" id="TIGR00757">
    <property type="entry name" value="RNaseEG"/>
    <property type="match status" value="1"/>
</dbReference>
<dbReference type="GO" id="GO:0003723">
    <property type="term" value="F:RNA binding"/>
    <property type="evidence" value="ECO:0007669"/>
    <property type="project" value="UniProtKB-KW"/>
</dbReference>
<dbReference type="GO" id="GO:0046872">
    <property type="term" value="F:metal ion binding"/>
    <property type="evidence" value="ECO:0007669"/>
    <property type="project" value="UniProtKB-KW"/>
</dbReference>
<dbReference type="Pfam" id="PF10150">
    <property type="entry name" value="RNase_E_G"/>
    <property type="match status" value="1"/>
</dbReference>
<feature type="compositionally biased region" description="Basic residues" evidence="17">
    <location>
        <begin position="92"/>
        <end position="121"/>
    </location>
</feature>
<feature type="compositionally biased region" description="Basic residues" evidence="17">
    <location>
        <begin position="1077"/>
        <end position="1087"/>
    </location>
</feature>
<feature type="compositionally biased region" description="Acidic residues" evidence="17">
    <location>
        <begin position="256"/>
        <end position="283"/>
    </location>
</feature>
<dbReference type="RefSeq" id="WP_066836937.1">
    <property type="nucleotide sequence ID" value="NZ_LSTQ01000001.1"/>
</dbReference>
<dbReference type="SMART" id="SM00316">
    <property type="entry name" value="S1"/>
    <property type="match status" value="1"/>
</dbReference>
<dbReference type="PANTHER" id="PTHR30001:SF0">
    <property type="entry name" value="RIBONUCLEASE G"/>
    <property type="match status" value="1"/>
</dbReference>
<dbReference type="FunFam" id="2.40.50.140:FF:000066">
    <property type="entry name" value="Ribonuclease E"/>
    <property type="match status" value="1"/>
</dbReference>
<dbReference type="EMBL" id="LSTQ01000001">
    <property type="protein sequence ID" value="OAH32512.1"/>
    <property type="molecule type" value="Genomic_DNA"/>
</dbReference>
<feature type="compositionally biased region" description="Basic residues" evidence="17">
    <location>
        <begin position="1235"/>
        <end position="1251"/>
    </location>
</feature>
<evidence type="ECO:0000256" key="10">
    <source>
        <dbReference type="ARBA" id="ARBA00022801"/>
    </source>
</evidence>
<evidence type="ECO:0000256" key="3">
    <source>
        <dbReference type="ARBA" id="ARBA00004496"/>
    </source>
</evidence>
<comment type="caution">
    <text evidence="19">The sequence shown here is derived from an EMBL/GenBank/DDBJ whole genome shotgun (WGS) entry which is preliminary data.</text>
</comment>
<feature type="compositionally biased region" description="Basic and acidic residues" evidence="17">
    <location>
        <begin position="900"/>
        <end position="911"/>
    </location>
</feature>
<dbReference type="InterPro" id="IPR004659">
    <property type="entry name" value="RNase_E/G"/>
</dbReference>
<feature type="region of interest" description="Disordered" evidence="17">
    <location>
        <begin position="311"/>
        <end position="376"/>
    </location>
</feature>
<comment type="cofactor">
    <cofactor evidence="2">
        <name>Zn(2+)</name>
        <dbReference type="ChEBI" id="CHEBI:29105"/>
    </cofactor>
</comment>
<evidence type="ECO:0000313" key="19">
    <source>
        <dbReference type="EMBL" id="OAH32512.1"/>
    </source>
</evidence>
<feature type="compositionally biased region" description="Basic and acidic residues" evidence="17">
    <location>
        <begin position="966"/>
        <end position="976"/>
    </location>
</feature>
<feature type="compositionally biased region" description="Basic and acidic residues" evidence="17">
    <location>
        <begin position="405"/>
        <end position="415"/>
    </location>
</feature>
<feature type="compositionally biased region" description="Low complexity" evidence="17">
    <location>
        <begin position="927"/>
        <end position="939"/>
    </location>
</feature>
<evidence type="ECO:0000256" key="8">
    <source>
        <dbReference type="ARBA" id="ARBA00022694"/>
    </source>
</evidence>
<dbReference type="GO" id="GO:0008033">
    <property type="term" value="P:tRNA processing"/>
    <property type="evidence" value="ECO:0007669"/>
    <property type="project" value="UniProtKB-KW"/>
</dbReference>
<feature type="compositionally biased region" description="Polar residues" evidence="17">
    <location>
        <begin position="1202"/>
        <end position="1216"/>
    </location>
</feature>
<feature type="compositionally biased region" description="Low complexity" evidence="17">
    <location>
        <begin position="177"/>
        <end position="206"/>
    </location>
</feature>
<dbReference type="GO" id="GO:0005737">
    <property type="term" value="C:cytoplasm"/>
    <property type="evidence" value="ECO:0007669"/>
    <property type="project" value="UniProtKB-SubCell"/>
</dbReference>
<feature type="domain" description="S1 motif" evidence="18">
    <location>
        <begin position="473"/>
        <end position="556"/>
    </location>
</feature>
<evidence type="ECO:0000256" key="15">
    <source>
        <dbReference type="ARBA" id="ARBA00066879"/>
    </source>
</evidence>
<keyword evidence="12" id="KW-0460">Magnesium</keyword>
<keyword evidence="10" id="KW-0378">Hydrolase</keyword>
<keyword evidence="8" id="KW-0819">tRNA processing</keyword>
<dbReference type="AlphaFoldDB" id="A0A177IUK2"/>
<comment type="similarity">
    <text evidence="4">Belongs to the RNase E/G family.</text>
</comment>
<evidence type="ECO:0000256" key="5">
    <source>
        <dbReference type="ARBA" id="ARBA00022490"/>
    </source>
</evidence>
<dbReference type="InterPro" id="IPR019307">
    <property type="entry name" value="RNA-bd_AU-1/RNase_E/G"/>
</dbReference>
<feature type="region of interest" description="Disordered" evidence="17">
    <location>
        <begin position="247"/>
        <end position="297"/>
    </location>
</feature>
<evidence type="ECO:0000256" key="16">
    <source>
        <dbReference type="ARBA" id="ARBA00072999"/>
    </source>
</evidence>
<feature type="compositionally biased region" description="Basic residues" evidence="17">
    <location>
        <begin position="352"/>
        <end position="364"/>
    </location>
</feature>
<evidence type="ECO:0000256" key="12">
    <source>
        <dbReference type="ARBA" id="ARBA00022842"/>
    </source>
</evidence>
<dbReference type="GO" id="GO:0006364">
    <property type="term" value="P:rRNA processing"/>
    <property type="evidence" value="ECO:0007669"/>
    <property type="project" value="UniProtKB-KW"/>
</dbReference>
<protein>
    <recommendedName>
        <fullName evidence="16">Ribonuclease E</fullName>
        <ecNumber evidence="15">3.1.26.12</ecNumber>
    </recommendedName>
</protein>
<keyword evidence="5" id="KW-0963">Cytoplasm</keyword>
<dbReference type="OrthoDB" id="9804278at2"/>
<accession>A0A177IUK2</accession>
<comment type="catalytic activity">
    <reaction evidence="14">
        <text>Endonucleolytic cleavage of single-stranded RNA in A- and U-rich regions.</text>
        <dbReference type="EC" id="3.1.26.12"/>
    </reaction>
</comment>
<evidence type="ECO:0000256" key="14">
    <source>
        <dbReference type="ARBA" id="ARBA00050524"/>
    </source>
</evidence>
<dbReference type="GO" id="GO:0008995">
    <property type="term" value="F:ribonuclease E activity"/>
    <property type="evidence" value="ECO:0007669"/>
    <property type="project" value="UniProtKB-EC"/>
</dbReference>
<keyword evidence="11" id="KW-0862">Zinc</keyword>
<feature type="compositionally biased region" description="Basic and acidic residues" evidence="17">
    <location>
        <begin position="1057"/>
        <end position="1066"/>
    </location>
</feature>
<evidence type="ECO:0000259" key="18">
    <source>
        <dbReference type="PROSITE" id="PS50126"/>
    </source>
</evidence>
<feature type="compositionally biased region" description="Basic residues" evidence="17">
    <location>
        <begin position="1185"/>
        <end position="1196"/>
    </location>
</feature>
<dbReference type="InterPro" id="IPR012340">
    <property type="entry name" value="NA-bd_OB-fold"/>
</dbReference>
<evidence type="ECO:0000256" key="13">
    <source>
        <dbReference type="ARBA" id="ARBA00022884"/>
    </source>
</evidence>
<dbReference type="PANTHER" id="PTHR30001">
    <property type="entry name" value="RIBONUCLEASE"/>
    <property type="match status" value="1"/>
</dbReference>
<evidence type="ECO:0000256" key="1">
    <source>
        <dbReference type="ARBA" id="ARBA00001946"/>
    </source>
</evidence>
<feature type="compositionally biased region" description="Low complexity" evidence="17">
    <location>
        <begin position="1100"/>
        <end position="1113"/>
    </location>
</feature>
<dbReference type="Proteomes" id="UP000076947">
    <property type="component" value="Unassembled WGS sequence"/>
</dbReference>
<dbReference type="InterPro" id="IPR006847">
    <property type="entry name" value="IF2_N"/>
</dbReference>
<dbReference type="Gene3D" id="1.10.10.2480">
    <property type="match status" value="1"/>
</dbReference>
<dbReference type="Pfam" id="PF04760">
    <property type="entry name" value="IF2_N"/>
    <property type="match status" value="1"/>
</dbReference>
<evidence type="ECO:0000256" key="6">
    <source>
        <dbReference type="ARBA" id="ARBA00022552"/>
    </source>
</evidence>
<keyword evidence="9" id="KW-0479">Metal-binding</keyword>
<keyword evidence="6" id="KW-0698">rRNA processing</keyword>